<evidence type="ECO:0000256" key="14">
    <source>
        <dbReference type="ARBA" id="ARBA00023137"/>
    </source>
</evidence>
<dbReference type="InterPro" id="IPR016246">
    <property type="entry name" value="Tyr_kinase_insulin-like_rcpt"/>
</dbReference>
<reference evidence="28" key="1">
    <citation type="journal article" date="2018" name="PLoS ONE">
        <title>Chinook salmon (Oncorhynchus tshawytscha) genome and transcriptome.</title>
        <authorList>
            <person name="Christensen K.A."/>
            <person name="Leong J.S."/>
            <person name="Sakhrani D."/>
            <person name="Biagi C.A."/>
            <person name="Minkley D.R."/>
            <person name="Withler R.E."/>
            <person name="Rondeau E.B."/>
            <person name="Koop B.F."/>
            <person name="Devlin R.H."/>
        </authorList>
    </citation>
    <scope>NUCLEOTIDE SEQUENCE [LARGE SCALE GENOMIC DNA]</scope>
</reference>
<keyword evidence="2" id="KW-1003">Cell membrane</keyword>
<keyword evidence="4" id="KW-0808">Transferase</keyword>
<dbReference type="InterPro" id="IPR001245">
    <property type="entry name" value="Ser-Thr/Tyr_kinase_cat_dom"/>
</dbReference>
<feature type="compositionally biased region" description="Basic and acidic residues" evidence="23">
    <location>
        <begin position="746"/>
        <end position="757"/>
    </location>
</feature>
<evidence type="ECO:0000256" key="17">
    <source>
        <dbReference type="ARBA" id="ARBA00023180"/>
    </source>
</evidence>
<keyword evidence="14" id="KW-0829">Tyrosine-protein kinase</keyword>
<dbReference type="Gene3D" id="1.10.510.10">
    <property type="entry name" value="Transferase(Phosphotransferase) domain 1"/>
    <property type="match status" value="1"/>
</dbReference>
<comment type="similarity">
    <text evidence="22">Belongs to the protein kinase superfamily. Tyr protein kinase family. Insulin receptor subfamily.</text>
</comment>
<feature type="domain" description="Fibronectin type-III" evidence="26">
    <location>
        <begin position="484"/>
        <end position="603"/>
    </location>
</feature>
<keyword evidence="5" id="KW-0165">Cleavage on pair of basic residues</keyword>
<keyword evidence="6 22" id="KW-0812">Transmembrane</keyword>
<keyword evidence="3 22" id="KW-0597">Phosphoprotein</keyword>
<evidence type="ECO:0000256" key="12">
    <source>
        <dbReference type="ARBA" id="ARBA00022989"/>
    </source>
</evidence>
<dbReference type="FunFam" id="2.60.40.10:FF:000108">
    <property type="entry name" value="Tyrosine-protein kinase receptor"/>
    <property type="match status" value="1"/>
</dbReference>
<dbReference type="InterPro" id="IPR000494">
    <property type="entry name" value="Rcpt_L-dom"/>
</dbReference>
<keyword evidence="15" id="KW-1015">Disulfide bond</keyword>
<dbReference type="FunFam" id="3.80.20.20:FF:000002">
    <property type="entry name" value="Tyrosine-protein kinase receptor"/>
    <property type="match status" value="1"/>
</dbReference>
<dbReference type="CDD" id="cd00063">
    <property type="entry name" value="FN3"/>
    <property type="match status" value="3"/>
</dbReference>
<feature type="binding site" evidence="20 21">
    <location>
        <position position="1014"/>
    </location>
    <ligand>
        <name>ATP</name>
        <dbReference type="ChEBI" id="CHEBI:30616"/>
    </ligand>
</feature>
<evidence type="ECO:0000256" key="20">
    <source>
        <dbReference type="PIRSR" id="PIRSR000620-2"/>
    </source>
</evidence>
<dbReference type="InterPro" id="IPR000719">
    <property type="entry name" value="Prot_kinase_dom"/>
</dbReference>
<dbReference type="GeneTree" id="ENSGT00940000156682"/>
<dbReference type="FunFam" id="3.30.200.20:FF:000026">
    <property type="entry name" value="Tyrosine-protein kinase receptor"/>
    <property type="match status" value="1"/>
</dbReference>
<dbReference type="PROSITE" id="PS50011">
    <property type="entry name" value="PROTEIN_KINASE_DOM"/>
    <property type="match status" value="1"/>
</dbReference>
<dbReference type="InterPro" id="IPR050122">
    <property type="entry name" value="RTK"/>
</dbReference>
<dbReference type="Proteomes" id="UP000694402">
    <property type="component" value="Unassembled WGS sequence"/>
</dbReference>
<keyword evidence="17" id="KW-0325">Glycoprotein</keyword>
<gene>
    <name evidence="27" type="primary">igf1ra</name>
</gene>
<dbReference type="GO" id="GO:0042593">
    <property type="term" value="P:glucose homeostasis"/>
    <property type="evidence" value="ECO:0007669"/>
    <property type="project" value="TreeGrafter"/>
</dbReference>
<evidence type="ECO:0000256" key="18">
    <source>
        <dbReference type="ARBA" id="ARBA00051243"/>
    </source>
</evidence>
<evidence type="ECO:0000259" key="26">
    <source>
        <dbReference type="PROSITE" id="PS50853"/>
    </source>
</evidence>
<keyword evidence="16 22" id="KW-0675">Receptor</keyword>
<evidence type="ECO:0000256" key="23">
    <source>
        <dbReference type="SAM" id="MobiDB-lite"/>
    </source>
</evidence>
<dbReference type="InterPro" id="IPR003961">
    <property type="entry name" value="FN3_dom"/>
</dbReference>
<feature type="binding site" evidence="20">
    <location>
        <begin position="1118"/>
        <end position="1119"/>
    </location>
    <ligand>
        <name>ATP</name>
        <dbReference type="ChEBI" id="CHEBI:30616"/>
    </ligand>
</feature>
<dbReference type="GO" id="GO:0005524">
    <property type="term" value="F:ATP binding"/>
    <property type="evidence" value="ECO:0007669"/>
    <property type="project" value="UniProtKB-UniRule"/>
</dbReference>
<dbReference type="GO" id="GO:0005009">
    <property type="term" value="F:insulin receptor activity"/>
    <property type="evidence" value="ECO:0007669"/>
    <property type="project" value="TreeGrafter"/>
</dbReference>
<dbReference type="InterPro" id="IPR020635">
    <property type="entry name" value="Tyr_kinase_cat_dom"/>
</dbReference>
<dbReference type="PROSITE" id="PS50853">
    <property type="entry name" value="FN3"/>
    <property type="match status" value="2"/>
</dbReference>
<feature type="binding site" evidence="20">
    <location>
        <position position="990"/>
    </location>
    <ligand>
        <name>ATP</name>
        <dbReference type="ChEBI" id="CHEBI:30616"/>
    </ligand>
</feature>
<dbReference type="CDD" id="cd00064">
    <property type="entry name" value="FU"/>
    <property type="match status" value="1"/>
</dbReference>
<evidence type="ECO:0000256" key="10">
    <source>
        <dbReference type="ARBA" id="ARBA00022777"/>
    </source>
</evidence>
<dbReference type="InterPro" id="IPR011009">
    <property type="entry name" value="Kinase-like_dom_sf"/>
</dbReference>
<evidence type="ECO:0000256" key="19">
    <source>
        <dbReference type="PIRSR" id="PIRSR000620-1"/>
    </source>
</evidence>
<evidence type="ECO:0000256" key="11">
    <source>
        <dbReference type="ARBA" id="ARBA00022840"/>
    </source>
</evidence>
<dbReference type="FunFam" id="2.10.220.10:FF:000027">
    <property type="entry name" value="Tyrosine-protein kinase receptor"/>
    <property type="match status" value="1"/>
</dbReference>
<dbReference type="PRINTS" id="PR00109">
    <property type="entry name" value="TYRKINASE"/>
</dbReference>
<dbReference type="GO" id="GO:0005899">
    <property type="term" value="C:insulin receptor complex"/>
    <property type="evidence" value="ECO:0007669"/>
    <property type="project" value="TreeGrafter"/>
</dbReference>
<comment type="catalytic activity">
    <reaction evidence="18 22">
        <text>L-tyrosyl-[protein] + ATP = O-phospho-L-tyrosyl-[protein] + ADP + H(+)</text>
        <dbReference type="Rhea" id="RHEA:10596"/>
        <dbReference type="Rhea" id="RHEA-COMP:10136"/>
        <dbReference type="Rhea" id="RHEA-COMP:20101"/>
        <dbReference type="ChEBI" id="CHEBI:15378"/>
        <dbReference type="ChEBI" id="CHEBI:30616"/>
        <dbReference type="ChEBI" id="CHEBI:46858"/>
        <dbReference type="ChEBI" id="CHEBI:61978"/>
        <dbReference type="ChEBI" id="CHEBI:456216"/>
        <dbReference type="EC" id="2.7.10.1"/>
    </reaction>
</comment>
<dbReference type="InterPro" id="IPR008266">
    <property type="entry name" value="Tyr_kinase_AS"/>
</dbReference>
<dbReference type="GO" id="GO:0051897">
    <property type="term" value="P:positive regulation of phosphatidylinositol 3-kinase/protein kinase B signal transduction"/>
    <property type="evidence" value="ECO:0007669"/>
    <property type="project" value="TreeGrafter"/>
</dbReference>
<dbReference type="GO" id="GO:0043410">
    <property type="term" value="P:positive regulation of MAPK cascade"/>
    <property type="evidence" value="ECO:0007669"/>
    <property type="project" value="TreeGrafter"/>
</dbReference>
<keyword evidence="13 24" id="KW-0472">Membrane</keyword>
<evidence type="ECO:0000256" key="1">
    <source>
        <dbReference type="ARBA" id="ARBA00004251"/>
    </source>
</evidence>
<evidence type="ECO:0000256" key="21">
    <source>
        <dbReference type="PROSITE-ProRule" id="PRU10141"/>
    </source>
</evidence>
<feature type="compositionally biased region" description="Pro residues" evidence="23">
    <location>
        <begin position="1285"/>
        <end position="1295"/>
    </location>
</feature>
<keyword evidence="7" id="KW-0732">Signal</keyword>
<dbReference type="GO" id="GO:0030424">
    <property type="term" value="C:axon"/>
    <property type="evidence" value="ECO:0007669"/>
    <property type="project" value="TreeGrafter"/>
</dbReference>
<dbReference type="PROSITE" id="PS00107">
    <property type="entry name" value="PROTEIN_KINASE_ATP"/>
    <property type="match status" value="1"/>
</dbReference>
<dbReference type="GO" id="GO:0043548">
    <property type="term" value="F:phosphatidylinositol 3-kinase binding"/>
    <property type="evidence" value="ECO:0007669"/>
    <property type="project" value="InterPro"/>
</dbReference>
<dbReference type="EC" id="2.7.10.1" evidence="22"/>
<dbReference type="GO" id="GO:0043560">
    <property type="term" value="F:insulin receptor substrate binding"/>
    <property type="evidence" value="ECO:0007669"/>
    <property type="project" value="InterPro"/>
</dbReference>
<dbReference type="Gene3D" id="2.10.220.10">
    <property type="entry name" value="Hormone Receptor, Insulin-like Growth Factor Receptor 1, Chain A, domain 2"/>
    <property type="match status" value="1"/>
</dbReference>
<keyword evidence="11 20" id="KW-0067">ATP-binding</keyword>
<evidence type="ECO:0000256" key="22">
    <source>
        <dbReference type="RuleBase" id="RU000312"/>
    </source>
</evidence>
<evidence type="ECO:0000256" key="15">
    <source>
        <dbReference type="ARBA" id="ARBA00023157"/>
    </source>
</evidence>
<dbReference type="GO" id="GO:0048009">
    <property type="term" value="P:insulin-like growth factor receptor signaling pathway"/>
    <property type="evidence" value="ECO:0007669"/>
    <property type="project" value="TreeGrafter"/>
</dbReference>
<feature type="binding site" evidence="20">
    <location>
        <position position="1132"/>
    </location>
    <ligand>
        <name>ATP</name>
        <dbReference type="ChEBI" id="CHEBI:30616"/>
    </ligand>
</feature>
<dbReference type="Ensembl" id="ENSOTST00005133772.1">
    <property type="protein sequence ID" value="ENSOTSP00005151183.1"/>
    <property type="gene ID" value="ENSOTSG00005011441.2"/>
</dbReference>
<dbReference type="Gene3D" id="3.80.20.20">
    <property type="entry name" value="Receptor L-domain"/>
    <property type="match status" value="2"/>
</dbReference>
<evidence type="ECO:0000313" key="28">
    <source>
        <dbReference type="Proteomes" id="UP000694402"/>
    </source>
</evidence>
<keyword evidence="9 20" id="KW-0547">Nucleotide-binding</keyword>
<reference evidence="27" key="2">
    <citation type="submission" date="2025-08" db="UniProtKB">
        <authorList>
            <consortium name="Ensembl"/>
        </authorList>
    </citation>
    <scope>IDENTIFICATION</scope>
</reference>
<accession>A0AAZ3SDM6</accession>
<feature type="transmembrane region" description="Helical" evidence="24">
    <location>
        <begin position="12"/>
        <end position="31"/>
    </location>
</feature>
<dbReference type="InterPro" id="IPR013783">
    <property type="entry name" value="Ig-like_fold"/>
</dbReference>
<dbReference type="InterPro" id="IPR009030">
    <property type="entry name" value="Growth_fac_rcpt_cys_sf"/>
</dbReference>
<keyword evidence="8" id="KW-0677">Repeat</keyword>
<evidence type="ECO:0000256" key="2">
    <source>
        <dbReference type="ARBA" id="ARBA00022475"/>
    </source>
</evidence>
<dbReference type="Gene3D" id="3.30.200.20">
    <property type="entry name" value="Phosphorylase Kinase, domain 1"/>
    <property type="match status" value="1"/>
</dbReference>
<dbReference type="SUPFAM" id="SSF49265">
    <property type="entry name" value="Fibronectin type III"/>
    <property type="match status" value="3"/>
</dbReference>
<keyword evidence="28" id="KW-1185">Reference proteome</keyword>
<evidence type="ECO:0000256" key="9">
    <source>
        <dbReference type="ARBA" id="ARBA00022741"/>
    </source>
</evidence>
<proteinExistence type="inferred from homology"/>
<feature type="compositionally biased region" description="Low complexity" evidence="23">
    <location>
        <begin position="1330"/>
        <end position="1347"/>
    </location>
</feature>
<feature type="binding site" evidence="20">
    <location>
        <begin position="1061"/>
        <end position="1067"/>
    </location>
    <ligand>
        <name>ATP</name>
        <dbReference type="ChEBI" id="CHEBI:30616"/>
    </ligand>
</feature>
<dbReference type="InterPro" id="IPR006211">
    <property type="entry name" value="Furin-like_Cys-rich_dom"/>
</dbReference>
<dbReference type="FunFam" id="2.60.40.10:FF:000087">
    <property type="entry name" value="Tyrosine-protein kinase receptor"/>
    <property type="match status" value="1"/>
</dbReference>
<feature type="region of interest" description="Disordered" evidence="23">
    <location>
        <begin position="1374"/>
        <end position="1397"/>
    </location>
</feature>
<organism evidence="27 28">
    <name type="scientific">Oncorhynchus tshawytscha</name>
    <name type="common">Chinook salmon</name>
    <name type="synonym">Salmo tshawytscha</name>
    <dbReference type="NCBI Taxonomy" id="74940"/>
    <lineage>
        <taxon>Eukaryota</taxon>
        <taxon>Metazoa</taxon>
        <taxon>Chordata</taxon>
        <taxon>Craniata</taxon>
        <taxon>Vertebrata</taxon>
        <taxon>Euteleostomi</taxon>
        <taxon>Actinopterygii</taxon>
        <taxon>Neopterygii</taxon>
        <taxon>Teleostei</taxon>
        <taxon>Protacanthopterygii</taxon>
        <taxon>Salmoniformes</taxon>
        <taxon>Salmonidae</taxon>
        <taxon>Salmoninae</taxon>
        <taxon>Oncorhynchus</taxon>
    </lineage>
</organism>
<dbReference type="InterPro" id="IPR036116">
    <property type="entry name" value="FN3_sf"/>
</dbReference>
<reference evidence="27" key="3">
    <citation type="submission" date="2025-09" db="UniProtKB">
        <authorList>
            <consortium name="Ensembl"/>
        </authorList>
    </citation>
    <scope>IDENTIFICATION</scope>
</reference>
<feature type="active site" description="Proton donor/acceptor" evidence="19">
    <location>
        <position position="1114"/>
    </location>
</feature>
<evidence type="ECO:0000313" key="27">
    <source>
        <dbReference type="Ensembl" id="ENSOTSP00005151183.1"/>
    </source>
</evidence>
<dbReference type="InterPro" id="IPR006212">
    <property type="entry name" value="Furin_repeat"/>
</dbReference>
<name>A0AAZ3SDM6_ONCTS</name>
<evidence type="ECO:0000256" key="8">
    <source>
        <dbReference type="ARBA" id="ARBA00022737"/>
    </source>
</evidence>
<feature type="domain" description="Protein kinase" evidence="25">
    <location>
        <begin position="980"/>
        <end position="1253"/>
    </location>
</feature>
<evidence type="ECO:0000256" key="5">
    <source>
        <dbReference type="ARBA" id="ARBA00022685"/>
    </source>
</evidence>
<dbReference type="SMART" id="SM00261">
    <property type="entry name" value="FU"/>
    <property type="match status" value="1"/>
</dbReference>
<keyword evidence="12 24" id="KW-1133">Transmembrane helix</keyword>
<evidence type="ECO:0000256" key="7">
    <source>
        <dbReference type="ARBA" id="ARBA00022729"/>
    </source>
</evidence>
<evidence type="ECO:0000256" key="16">
    <source>
        <dbReference type="ARBA" id="ARBA00023170"/>
    </source>
</evidence>
<dbReference type="Pfam" id="PF00757">
    <property type="entry name" value="Furin-like"/>
    <property type="match status" value="1"/>
</dbReference>
<comment type="subcellular location">
    <subcellularLocation>
        <location evidence="1">Cell membrane</location>
        <topology evidence="1">Single-pass type I membrane protein</topology>
    </subcellularLocation>
</comment>
<evidence type="ECO:0000256" key="4">
    <source>
        <dbReference type="ARBA" id="ARBA00022679"/>
    </source>
</evidence>
<evidence type="ECO:0000256" key="6">
    <source>
        <dbReference type="ARBA" id="ARBA00022692"/>
    </source>
</evidence>
<feature type="region of interest" description="Disordered" evidence="23">
    <location>
        <begin position="1281"/>
        <end position="1356"/>
    </location>
</feature>
<dbReference type="SUPFAM" id="SSF57184">
    <property type="entry name" value="Growth factor receptor domain"/>
    <property type="match status" value="1"/>
</dbReference>
<dbReference type="PROSITE" id="PS00109">
    <property type="entry name" value="PROTEIN_KINASE_TYR"/>
    <property type="match status" value="1"/>
</dbReference>
<sequence length="1397" mass="157826">SEMISRRLDSALLMGVVLVILVLSFVSYNFWDWLTVLCGLSIDIRNDISEFKSLENCTVVEGYLQILLIGEKTNNLNQELFRSLSFPKLTVITDYLLLFRVSGLDSLSTLFPNLNVIRGRNLFYNYALVIFEMTSLKDIGLYNLRNITRGAIRIEKNPELCYLDSVDWSLIMDAEFNNFIAGNKQSKECGDVCPGIMEDNAQCIKTSFNGNFNSRCWTSNHCQKGKEACTDSGECCHAQCLGSCTEPDDDMACAACLHYYHEGRCVQHCPPDTYKFEGWRCITMDLCARVHLPSDFDFVIHEGECMPECPSGFTRNESNSMFCSACDGLCDKICDSKTIDSVDAAQSLMGCTVIKGNLHINIRRGNNIASELESFMGLIQTVTGYVRIRHSHTLGSLSFLKSLRYINGEDVYHMVDVSQTVLKRLQYLWDWTQHNLTIRAGRLSFRFNPKLCMSEIHKMWEKTGITEKFEEDDFRNNGDRASCESHILKFKSNSTVSNRIKLTWERYRPPDYRDLISFIVYYKEAPHQNITEFDGQDGCGSNSWNMVDVDLPQDKEIDPGVLLSPLKPWTQYAIFVKAITLVVEDKHIPGAKSDVVYIRTRPSEPSMPMDARAYANSSSKLVVKWSPPLNPNGNLTFYLVRWQQQAEDRELYQHNYCSKGQHSNPSSYPTCSVFFICVHYGIDIIDFCTQGICAEIDDASYRKVFENFLHNSIFTPRPPDRRRRDLFGVANSTLARGGNTTGLEGNRTEGEPPEREFPFMEDRSKTEFIEIPNLQPFTVYRIDIHACNQEVRRCSAGAFVFSRTKPAADDMPGSVIQERDEKVEGSVLLRWPEPVNPNGLILMYEIKFRQGTEPEKHECVSRQHYRVHKGTRLTNLGYGNYSARVRATSLAGNGSWTEPVSFYVPPPKRDYDNAFYLVIIIPIIVIILIASLITVLFFINKKRNSDRLGNGVLYASVNPEYFSAAEMYVPDEWEVAREKITMHKELGQGSFGMVYEGLAKGVVKDEPETRVAIKTVNESASMRERIEFLNEASVMKEFNCHHVVRLLGVVSQGQPTLVIMELMTRGDLKSHLRSLRKENTSSQVLPPLKKMIQMAGEIADGMAYLNANKFVHRDLAARNCMVAEDFTVKIGDFGMTRDIYETDYYRKGGKGLLPVRWMSPESLKDGVFTTNSDVWSFGVVLWEIATLSEQPYQGMSNEQVLRFVMEGGLLDKPDNCPDMLFELMRMCWQYNPKMRPSFLEIINSLKEELEPPFSEMSFFFSKENKPPDTEELDMEVENMENVPLDPAPSRPPTAAPQPSQGPMGATRGSAPPPPQQLSPIQGPSSTLMGPGSPSTSVPAASASASPSLALDKHSAQVSANGPVVVLRPNFEDTQNYAHMNGGRKNERALPLPQSSAC</sequence>
<dbReference type="SMART" id="SM00060">
    <property type="entry name" value="FN3"/>
    <property type="match status" value="3"/>
</dbReference>
<dbReference type="SUPFAM" id="SSF52058">
    <property type="entry name" value="L domain-like"/>
    <property type="match status" value="2"/>
</dbReference>
<protein>
    <recommendedName>
        <fullName evidence="22">Tyrosine-protein kinase receptor</fullName>
        <ecNumber evidence="22">2.7.10.1</ecNumber>
    </recommendedName>
</protein>
<keyword evidence="10" id="KW-0418">Kinase</keyword>
<dbReference type="FunFam" id="1.10.510.10:FF:000050">
    <property type="entry name" value="Tyrosine-protein kinase receptor"/>
    <property type="match status" value="1"/>
</dbReference>
<dbReference type="PANTHER" id="PTHR24416">
    <property type="entry name" value="TYROSINE-PROTEIN KINASE RECEPTOR"/>
    <property type="match status" value="1"/>
</dbReference>
<feature type="domain" description="Fibronectin type-III" evidence="26">
    <location>
        <begin position="812"/>
        <end position="907"/>
    </location>
</feature>
<dbReference type="InterPro" id="IPR002011">
    <property type="entry name" value="Tyr_kinase_rcpt_2_CS"/>
</dbReference>
<evidence type="ECO:0000256" key="3">
    <source>
        <dbReference type="ARBA" id="ARBA00022553"/>
    </source>
</evidence>
<dbReference type="Pfam" id="PF01030">
    <property type="entry name" value="Recep_L_domain"/>
    <property type="match status" value="2"/>
</dbReference>
<dbReference type="InterPro" id="IPR036941">
    <property type="entry name" value="Rcpt_L-dom_sf"/>
</dbReference>
<feature type="transmembrane region" description="Helical" evidence="24">
    <location>
        <begin position="914"/>
        <end position="939"/>
    </location>
</feature>
<dbReference type="CDD" id="cd05032">
    <property type="entry name" value="PTKc_InsR_like"/>
    <property type="match status" value="1"/>
</dbReference>
<evidence type="ECO:0000256" key="13">
    <source>
        <dbReference type="ARBA" id="ARBA00023136"/>
    </source>
</evidence>
<evidence type="ECO:0000259" key="25">
    <source>
        <dbReference type="PROSITE" id="PS50011"/>
    </source>
</evidence>
<dbReference type="GO" id="GO:0046328">
    <property type="term" value="P:regulation of JNK cascade"/>
    <property type="evidence" value="ECO:0007669"/>
    <property type="project" value="TreeGrafter"/>
</dbReference>
<dbReference type="PIRSF" id="PIRSF000620">
    <property type="entry name" value="Insulin_receptor"/>
    <property type="match status" value="1"/>
</dbReference>
<dbReference type="PROSITE" id="PS00239">
    <property type="entry name" value="RECEPTOR_TYR_KIN_II"/>
    <property type="match status" value="1"/>
</dbReference>
<dbReference type="FunFam" id="3.80.20.20:FF:000001">
    <property type="entry name" value="Tyrosine-protein kinase receptor"/>
    <property type="match status" value="1"/>
</dbReference>
<feature type="compositionally biased region" description="Polar residues" evidence="23">
    <location>
        <begin position="1317"/>
        <end position="1327"/>
    </location>
</feature>
<dbReference type="PANTHER" id="PTHR24416:SF106">
    <property type="entry name" value="INSULIN-LIKE GROWTH FACTOR 1 RECEPTOR"/>
    <property type="match status" value="1"/>
</dbReference>
<feature type="region of interest" description="Disordered" evidence="23">
    <location>
        <begin position="737"/>
        <end position="757"/>
    </location>
</feature>
<evidence type="ECO:0000256" key="24">
    <source>
        <dbReference type="SAM" id="Phobius"/>
    </source>
</evidence>
<dbReference type="Gene3D" id="2.60.40.10">
    <property type="entry name" value="Immunoglobulins"/>
    <property type="match status" value="3"/>
</dbReference>
<dbReference type="InterPro" id="IPR017441">
    <property type="entry name" value="Protein_kinase_ATP_BS"/>
</dbReference>
<dbReference type="SMART" id="SM00219">
    <property type="entry name" value="TyrKc"/>
    <property type="match status" value="1"/>
</dbReference>
<dbReference type="SUPFAM" id="SSF56112">
    <property type="entry name" value="Protein kinase-like (PK-like)"/>
    <property type="match status" value="1"/>
</dbReference>
<dbReference type="Pfam" id="PF07714">
    <property type="entry name" value="PK_Tyr_Ser-Thr"/>
    <property type="match status" value="1"/>
</dbReference>